<keyword evidence="1" id="KW-0378">Hydrolase</keyword>
<dbReference type="InterPro" id="IPR000014">
    <property type="entry name" value="PAS"/>
</dbReference>
<dbReference type="SMART" id="SM00331">
    <property type="entry name" value="PP2C_SIG"/>
    <property type="match status" value="1"/>
</dbReference>
<dbReference type="Pfam" id="PF07228">
    <property type="entry name" value="SpoIIE"/>
    <property type="match status" value="1"/>
</dbReference>
<organism evidence="4 5">
    <name type="scientific">Persicirhabdus sediminis</name>
    <dbReference type="NCBI Taxonomy" id="454144"/>
    <lineage>
        <taxon>Bacteria</taxon>
        <taxon>Pseudomonadati</taxon>
        <taxon>Verrucomicrobiota</taxon>
        <taxon>Verrucomicrobiia</taxon>
        <taxon>Verrucomicrobiales</taxon>
        <taxon>Verrucomicrobiaceae</taxon>
        <taxon>Persicirhabdus</taxon>
    </lineage>
</organism>
<gene>
    <name evidence="4" type="ORF">JIN82_15910</name>
</gene>
<dbReference type="InterPro" id="IPR000700">
    <property type="entry name" value="PAS-assoc_C"/>
</dbReference>
<dbReference type="RefSeq" id="WP_200312664.1">
    <property type="nucleotide sequence ID" value="NZ_JAENIM010000047.1"/>
</dbReference>
<dbReference type="CDD" id="cd00130">
    <property type="entry name" value="PAS"/>
    <property type="match status" value="1"/>
</dbReference>
<feature type="coiled-coil region" evidence="2">
    <location>
        <begin position="265"/>
        <end position="292"/>
    </location>
</feature>
<evidence type="ECO:0000313" key="5">
    <source>
        <dbReference type="Proteomes" id="UP000624703"/>
    </source>
</evidence>
<dbReference type="AlphaFoldDB" id="A0A8J7MFR5"/>
<dbReference type="InterPro" id="IPR013655">
    <property type="entry name" value="PAS_fold_3"/>
</dbReference>
<reference evidence="4" key="1">
    <citation type="submission" date="2021-01" db="EMBL/GenBank/DDBJ databases">
        <title>Modified the classification status of verrucomicrobia.</title>
        <authorList>
            <person name="Feng X."/>
        </authorList>
    </citation>
    <scope>NUCLEOTIDE SEQUENCE</scope>
    <source>
        <strain evidence="4">_KCTC 22039</strain>
    </source>
</reference>
<accession>A0A8J7MFR5</accession>
<dbReference type="Pfam" id="PF08448">
    <property type="entry name" value="PAS_4"/>
    <property type="match status" value="1"/>
</dbReference>
<dbReference type="Proteomes" id="UP000624703">
    <property type="component" value="Unassembled WGS sequence"/>
</dbReference>
<sequence>MSTSNSQSPDELRIERLTLALKASNEGIWDWQIASDSLYYSDRVLHFLGYQQEDMPHLFKEPVKMIYRDDLNDFRSALTMALTQNGSLLFSQDSRVKHHDSGWRWLRIRGIIQRDDAGNAVRMTGSIIDINRRKTTEEKLQDERHLFRLLSDNLPMNIFFKNMLSEFVVVNKSLATRFGFEKTDDALGLTDQDIFKGSHADEALADEKRILETGKPILDQLEHETHHDDGDKWVITSKMPWIDRKGKLKGTFGISSDVTEMVETQAKLIKTAAKLKRRNQEMEDEIKLAREIQSALLPTSFPTAQANGVSLQFSHRFQPSGDMAGDFYEVIDIKPGIVGLLICDVMGHGVRSALVVSMLRGMMEKARQYANQPATFLGQLNEGLTNTLQTADITLFATAAYMVVDLHSSTTRTAIAGHPYPLVLGRNGIVRPAECTQPGPALGLLPNVTYTQSEGYYDYIQNILLYTDGVIEVENEDEQQWQDSGLTESLERHSHLELNKRLDAILEDARAFGGKQGFADDVCILGVEFNR</sequence>
<comment type="caution">
    <text evidence="4">The sequence shown here is derived from an EMBL/GenBank/DDBJ whole genome shotgun (WGS) entry which is preliminary data.</text>
</comment>
<feature type="domain" description="PAC" evidence="3">
    <location>
        <begin position="90"/>
        <end position="142"/>
    </location>
</feature>
<dbReference type="Gene3D" id="3.30.450.20">
    <property type="entry name" value="PAS domain"/>
    <property type="match status" value="2"/>
</dbReference>
<dbReference type="NCBIfam" id="TIGR00229">
    <property type="entry name" value="sensory_box"/>
    <property type="match status" value="2"/>
</dbReference>
<name>A0A8J7MFR5_9BACT</name>
<dbReference type="InterPro" id="IPR001932">
    <property type="entry name" value="PPM-type_phosphatase-like_dom"/>
</dbReference>
<dbReference type="Gene3D" id="3.60.40.10">
    <property type="entry name" value="PPM-type phosphatase domain"/>
    <property type="match status" value="1"/>
</dbReference>
<dbReference type="GO" id="GO:0016791">
    <property type="term" value="F:phosphatase activity"/>
    <property type="evidence" value="ECO:0007669"/>
    <property type="project" value="TreeGrafter"/>
</dbReference>
<evidence type="ECO:0000256" key="1">
    <source>
        <dbReference type="ARBA" id="ARBA00022801"/>
    </source>
</evidence>
<dbReference type="PANTHER" id="PTHR43156:SF2">
    <property type="entry name" value="STAGE II SPORULATION PROTEIN E"/>
    <property type="match status" value="1"/>
</dbReference>
<dbReference type="PROSITE" id="PS50113">
    <property type="entry name" value="PAC"/>
    <property type="match status" value="2"/>
</dbReference>
<proteinExistence type="predicted"/>
<feature type="domain" description="PAC" evidence="3">
    <location>
        <begin position="219"/>
        <end position="270"/>
    </location>
</feature>
<dbReference type="InterPro" id="IPR036457">
    <property type="entry name" value="PPM-type-like_dom_sf"/>
</dbReference>
<keyword evidence="2" id="KW-0175">Coiled coil</keyword>
<evidence type="ECO:0000256" key="2">
    <source>
        <dbReference type="SAM" id="Coils"/>
    </source>
</evidence>
<dbReference type="SUPFAM" id="SSF55785">
    <property type="entry name" value="PYP-like sensor domain (PAS domain)"/>
    <property type="match status" value="2"/>
</dbReference>
<dbReference type="SUPFAM" id="SSF81606">
    <property type="entry name" value="PP2C-like"/>
    <property type="match status" value="1"/>
</dbReference>
<dbReference type="InterPro" id="IPR013656">
    <property type="entry name" value="PAS_4"/>
</dbReference>
<dbReference type="InterPro" id="IPR052016">
    <property type="entry name" value="Bact_Sigma-Reg"/>
</dbReference>
<dbReference type="PANTHER" id="PTHR43156">
    <property type="entry name" value="STAGE II SPORULATION PROTEIN E-RELATED"/>
    <property type="match status" value="1"/>
</dbReference>
<evidence type="ECO:0000313" key="4">
    <source>
        <dbReference type="EMBL" id="MBK1792651.1"/>
    </source>
</evidence>
<dbReference type="EMBL" id="JAENIM010000047">
    <property type="protein sequence ID" value="MBK1792651.1"/>
    <property type="molecule type" value="Genomic_DNA"/>
</dbReference>
<keyword evidence="5" id="KW-1185">Reference proteome</keyword>
<protein>
    <submittedName>
        <fullName evidence="4">SpoIIE family protein phosphatase</fullName>
    </submittedName>
</protein>
<dbReference type="InterPro" id="IPR035965">
    <property type="entry name" value="PAS-like_dom_sf"/>
</dbReference>
<dbReference type="Pfam" id="PF08447">
    <property type="entry name" value="PAS_3"/>
    <property type="match status" value="1"/>
</dbReference>
<evidence type="ECO:0000259" key="3">
    <source>
        <dbReference type="PROSITE" id="PS50113"/>
    </source>
</evidence>